<keyword evidence="3" id="KW-0288">FMN</keyword>
<dbReference type="InterPro" id="IPR012349">
    <property type="entry name" value="Split_barrel_FMN-bd"/>
</dbReference>
<reference evidence="6 7" key="1">
    <citation type="submission" date="2016-10" db="EMBL/GenBank/DDBJ databases">
        <authorList>
            <person name="de Groot N.N."/>
        </authorList>
    </citation>
    <scope>NUCLEOTIDE SEQUENCE [LARGE SCALE GENOMIC DNA]</scope>
    <source>
        <strain evidence="6 7">CGMCC 1.6848</strain>
    </source>
</reference>
<dbReference type="GO" id="GO:0004733">
    <property type="term" value="F:pyridoxamine phosphate oxidase activity"/>
    <property type="evidence" value="ECO:0007669"/>
    <property type="project" value="InterPro"/>
</dbReference>
<feature type="domain" description="Pyridoxamine 5'-phosphate oxidase Alr4036 family FMN-binding" evidence="5">
    <location>
        <begin position="21"/>
        <end position="109"/>
    </location>
</feature>
<dbReference type="EMBL" id="FOPY01000006">
    <property type="protein sequence ID" value="SFH58729.1"/>
    <property type="molecule type" value="Genomic_DNA"/>
</dbReference>
<dbReference type="RefSeq" id="WP_218155383.1">
    <property type="nucleotide sequence ID" value="NZ_FOPY01000006.1"/>
</dbReference>
<gene>
    <name evidence="6" type="ORF">SAMN04487959_10659</name>
</gene>
<evidence type="ECO:0000256" key="4">
    <source>
        <dbReference type="ARBA" id="ARBA00023002"/>
    </source>
</evidence>
<dbReference type="PANTHER" id="PTHR10851">
    <property type="entry name" value="PYRIDOXINE-5-PHOSPHATE OXIDASE"/>
    <property type="match status" value="1"/>
</dbReference>
<sequence length="204" mass="22874">MASDDPMASLPLTLADIDASTWVELVNAVADPQSGFRYLTLCSVDAESKPQARMVVLRDADRATRTLAFHTDVRSPKWLELSRNPHMTILGFCGQTRLQLRLQGTARIYSPDSAVANHAWQALPSWTRQTYTGGPPGNEHADATLTETDALQGTHDTKGKMHFGVIHFKTRTLDWLQLRRRHNLRARLSYDASGILVDVRWINP</sequence>
<protein>
    <submittedName>
        <fullName evidence="6">Pyridoxamine 5'-phosphate oxidase</fullName>
    </submittedName>
</protein>
<dbReference type="GO" id="GO:0008615">
    <property type="term" value="P:pyridoxine biosynthetic process"/>
    <property type="evidence" value="ECO:0007669"/>
    <property type="project" value="InterPro"/>
</dbReference>
<keyword evidence="2" id="KW-0285">Flavoprotein</keyword>
<evidence type="ECO:0000313" key="6">
    <source>
        <dbReference type="EMBL" id="SFH58729.1"/>
    </source>
</evidence>
<accession>A0A1I3B9S9</accession>
<name>A0A1I3B9S9_9GAMM</name>
<dbReference type="InterPro" id="IPR024624">
    <property type="entry name" value="Pyridox_Oxase_Alr4036_FMN-bd"/>
</dbReference>
<evidence type="ECO:0000256" key="3">
    <source>
        <dbReference type="ARBA" id="ARBA00022643"/>
    </source>
</evidence>
<dbReference type="AlphaFoldDB" id="A0A1I3B9S9"/>
<dbReference type="SUPFAM" id="SSF50475">
    <property type="entry name" value="FMN-binding split barrel"/>
    <property type="match status" value="1"/>
</dbReference>
<dbReference type="Pfam" id="PF12766">
    <property type="entry name" value="Pyridox_oxase_2"/>
    <property type="match status" value="1"/>
</dbReference>
<evidence type="ECO:0000256" key="1">
    <source>
        <dbReference type="ARBA" id="ARBA00001917"/>
    </source>
</evidence>
<dbReference type="STRING" id="442341.SAMN04487959_10659"/>
<organism evidence="6 7">
    <name type="scientific">Modicisalibacter xianhensis</name>
    <dbReference type="NCBI Taxonomy" id="442341"/>
    <lineage>
        <taxon>Bacteria</taxon>
        <taxon>Pseudomonadati</taxon>
        <taxon>Pseudomonadota</taxon>
        <taxon>Gammaproteobacteria</taxon>
        <taxon>Oceanospirillales</taxon>
        <taxon>Halomonadaceae</taxon>
        <taxon>Modicisalibacter</taxon>
    </lineage>
</organism>
<dbReference type="InterPro" id="IPR000659">
    <property type="entry name" value="Pyridox_Oxase"/>
</dbReference>
<comment type="cofactor">
    <cofactor evidence="1">
        <name>FMN</name>
        <dbReference type="ChEBI" id="CHEBI:58210"/>
    </cofactor>
</comment>
<evidence type="ECO:0000256" key="2">
    <source>
        <dbReference type="ARBA" id="ARBA00022630"/>
    </source>
</evidence>
<dbReference type="GO" id="GO:0010181">
    <property type="term" value="F:FMN binding"/>
    <property type="evidence" value="ECO:0007669"/>
    <property type="project" value="InterPro"/>
</dbReference>
<evidence type="ECO:0000313" key="7">
    <source>
        <dbReference type="Proteomes" id="UP000199040"/>
    </source>
</evidence>
<keyword evidence="7" id="KW-1185">Reference proteome</keyword>
<evidence type="ECO:0000259" key="5">
    <source>
        <dbReference type="Pfam" id="PF12766"/>
    </source>
</evidence>
<dbReference type="PANTHER" id="PTHR10851:SF3">
    <property type="entry name" value="PYRIDOXINE_PYRIDOXAMINE 5'-PHOSPHATE OXIDASE 2"/>
    <property type="match status" value="1"/>
</dbReference>
<dbReference type="Proteomes" id="UP000199040">
    <property type="component" value="Unassembled WGS sequence"/>
</dbReference>
<keyword evidence="4" id="KW-0560">Oxidoreductase</keyword>
<proteinExistence type="predicted"/>
<dbReference type="Gene3D" id="2.30.110.10">
    <property type="entry name" value="Electron Transport, Fmn-binding Protein, Chain A"/>
    <property type="match status" value="1"/>
</dbReference>